<organism evidence="20 21">
    <name type="scientific">Rahnella sikkimica</name>
    <dbReference type="NCBI Taxonomy" id="1805933"/>
    <lineage>
        <taxon>Bacteria</taxon>
        <taxon>Pseudomonadati</taxon>
        <taxon>Pseudomonadota</taxon>
        <taxon>Gammaproteobacteria</taxon>
        <taxon>Enterobacterales</taxon>
        <taxon>Yersiniaceae</taxon>
        <taxon>Rahnella</taxon>
    </lineage>
</organism>
<dbReference type="InterPro" id="IPR017938">
    <property type="entry name" value="Riboflavin_synthase-like_b-brl"/>
</dbReference>
<dbReference type="HAMAP" id="MF_01252">
    <property type="entry name" value="Hmp"/>
    <property type="match status" value="1"/>
</dbReference>
<dbReference type="GO" id="GO:0005344">
    <property type="term" value="F:oxygen carrier activity"/>
    <property type="evidence" value="ECO:0007669"/>
    <property type="project" value="UniProtKB-UniRule"/>
</dbReference>
<evidence type="ECO:0000313" key="20">
    <source>
        <dbReference type="EMBL" id="AVF33476.1"/>
    </source>
</evidence>
<feature type="site" description="Involved in heme-bound ligand stabilization and O-O bond activation" evidence="17">
    <location>
        <position position="29"/>
    </location>
</feature>
<dbReference type="InterPro" id="IPR012292">
    <property type="entry name" value="Globin/Proto"/>
</dbReference>
<dbReference type="EMBL" id="CP019062">
    <property type="protein sequence ID" value="AVF33476.1"/>
    <property type="molecule type" value="Genomic_DNA"/>
</dbReference>
<comment type="similarity">
    <text evidence="2 17">Belongs to the globin family. Two-domain flavohemoproteins subfamily.</text>
</comment>
<dbReference type="PROSITE" id="PS01033">
    <property type="entry name" value="GLOBIN"/>
    <property type="match status" value="1"/>
</dbReference>
<evidence type="ECO:0000256" key="9">
    <source>
        <dbReference type="ARBA" id="ARBA00022827"/>
    </source>
</evidence>
<evidence type="ECO:0000313" key="21">
    <source>
        <dbReference type="Proteomes" id="UP000239197"/>
    </source>
</evidence>
<dbReference type="SUPFAM" id="SSF52343">
    <property type="entry name" value="Ferredoxin reductase-like, C-terminal NADP-linked domain"/>
    <property type="match status" value="1"/>
</dbReference>
<evidence type="ECO:0000256" key="4">
    <source>
        <dbReference type="ARBA" id="ARBA00022575"/>
    </source>
</evidence>
<evidence type="ECO:0000256" key="17">
    <source>
        <dbReference type="HAMAP-Rule" id="MF_01252"/>
    </source>
</evidence>
<evidence type="ECO:0000256" key="10">
    <source>
        <dbReference type="ARBA" id="ARBA00022857"/>
    </source>
</evidence>
<dbReference type="InterPro" id="IPR017927">
    <property type="entry name" value="FAD-bd_FR_type"/>
</dbReference>
<name>A0A2L1UKL8_9GAMM</name>
<keyword evidence="8 17" id="KW-0479">Metal-binding</keyword>
<dbReference type="GO" id="GO:0019825">
    <property type="term" value="F:oxygen binding"/>
    <property type="evidence" value="ECO:0007669"/>
    <property type="project" value="InterPro"/>
</dbReference>
<keyword evidence="10 17" id="KW-0521">NADP</keyword>
<dbReference type="EC" id="1.14.12.17" evidence="17"/>
<evidence type="ECO:0000256" key="16">
    <source>
        <dbReference type="ARBA" id="ARBA00049433"/>
    </source>
</evidence>
<dbReference type="Gene3D" id="2.40.30.10">
    <property type="entry name" value="Translation factors"/>
    <property type="match status" value="1"/>
</dbReference>
<feature type="binding site" description="proximal binding residue" evidence="17">
    <location>
        <position position="85"/>
    </location>
    <ligand>
        <name>heme b</name>
        <dbReference type="ChEBI" id="CHEBI:60344"/>
    </ligand>
    <ligandPart>
        <name>Fe</name>
        <dbReference type="ChEBI" id="CHEBI:18248"/>
    </ligandPart>
</feature>
<dbReference type="PANTHER" id="PTHR43396:SF3">
    <property type="entry name" value="FLAVOHEMOPROTEIN"/>
    <property type="match status" value="1"/>
</dbReference>
<dbReference type="Gene3D" id="1.10.490.10">
    <property type="entry name" value="Globins"/>
    <property type="match status" value="1"/>
</dbReference>
<evidence type="ECO:0000256" key="3">
    <source>
        <dbReference type="ARBA" id="ARBA00022448"/>
    </source>
</evidence>
<evidence type="ECO:0000259" key="18">
    <source>
        <dbReference type="PROSITE" id="PS01033"/>
    </source>
</evidence>
<keyword evidence="13 17" id="KW-0520">NAD</keyword>
<proteinExistence type="inferred from homology"/>
<comment type="catalytic activity">
    <reaction evidence="16 17">
        <text>2 nitric oxide + NADPH + 2 O2 = 2 nitrate + NADP(+) + H(+)</text>
        <dbReference type="Rhea" id="RHEA:19465"/>
        <dbReference type="ChEBI" id="CHEBI:15378"/>
        <dbReference type="ChEBI" id="CHEBI:15379"/>
        <dbReference type="ChEBI" id="CHEBI:16480"/>
        <dbReference type="ChEBI" id="CHEBI:17632"/>
        <dbReference type="ChEBI" id="CHEBI:57783"/>
        <dbReference type="ChEBI" id="CHEBI:58349"/>
        <dbReference type="EC" id="1.14.12.17"/>
    </reaction>
</comment>
<feature type="binding site" evidence="17">
    <location>
        <begin position="268"/>
        <end position="273"/>
    </location>
    <ligand>
        <name>NADP(+)</name>
        <dbReference type="ChEBI" id="CHEBI:58349"/>
    </ligand>
</feature>
<comment type="domain">
    <text evidence="17">Consists of two distinct domains; an N-terminal heme-containing oxygen-binding domain and a C-terminal reductase domain with binding sites for FAD and NAD(P)H.</text>
</comment>
<dbReference type="Proteomes" id="UP000239197">
    <property type="component" value="Chromosome"/>
</dbReference>
<feature type="domain" description="Globin" evidence="18">
    <location>
        <begin position="1"/>
        <end position="136"/>
    </location>
</feature>
<dbReference type="InterPro" id="IPR023950">
    <property type="entry name" value="Hmp"/>
</dbReference>
<dbReference type="KEGG" id="rox:BV494_00405"/>
<dbReference type="PROSITE" id="PS51384">
    <property type="entry name" value="FAD_FR"/>
    <property type="match status" value="1"/>
</dbReference>
<evidence type="ECO:0000256" key="11">
    <source>
        <dbReference type="ARBA" id="ARBA00023002"/>
    </source>
</evidence>
<comment type="catalytic activity">
    <reaction evidence="15 17">
        <text>2 nitric oxide + NADH + 2 O2 = 2 nitrate + NAD(+) + H(+)</text>
        <dbReference type="Rhea" id="RHEA:19469"/>
        <dbReference type="ChEBI" id="CHEBI:15378"/>
        <dbReference type="ChEBI" id="CHEBI:15379"/>
        <dbReference type="ChEBI" id="CHEBI:16480"/>
        <dbReference type="ChEBI" id="CHEBI:17632"/>
        <dbReference type="ChEBI" id="CHEBI:57540"/>
        <dbReference type="ChEBI" id="CHEBI:57945"/>
        <dbReference type="EC" id="1.14.12.17"/>
    </reaction>
</comment>
<dbReference type="SUPFAM" id="SSF46458">
    <property type="entry name" value="Globin-like"/>
    <property type="match status" value="1"/>
</dbReference>
<dbReference type="InterPro" id="IPR009050">
    <property type="entry name" value="Globin-like_sf"/>
</dbReference>
<dbReference type="InterPro" id="IPR000971">
    <property type="entry name" value="Globin"/>
</dbReference>
<dbReference type="NCBIfam" id="NF009805">
    <property type="entry name" value="PRK13289.1"/>
    <property type="match status" value="1"/>
</dbReference>
<keyword evidence="12 17" id="KW-0408">Iron</keyword>
<dbReference type="CDD" id="cd06184">
    <property type="entry name" value="flavohem_like_fad_nad_binding"/>
    <property type="match status" value="1"/>
</dbReference>
<evidence type="ECO:0000256" key="1">
    <source>
        <dbReference type="ARBA" id="ARBA00006401"/>
    </source>
</evidence>
<dbReference type="OrthoDB" id="9801223at2"/>
<dbReference type="GO" id="GO:0008941">
    <property type="term" value="F:nitric oxide dioxygenase NAD(P)H activity"/>
    <property type="evidence" value="ECO:0007669"/>
    <property type="project" value="UniProtKB-UniRule"/>
</dbReference>
<evidence type="ECO:0000256" key="6">
    <source>
        <dbReference type="ARBA" id="ARBA00022621"/>
    </source>
</evidence>
<accession>A0A2L1UKL8</accession>
<dbReference type="GO" id="GO:0046210">
    <property type="term" value="P:nitric oxide catabolic process"/>
    <property type="evidence" value="ECO:0007669"/>
    <property type="project" value="TreeGrafter"/>
</dbReference>
<dbReference type="InterPro" id="IPR039261">
    <property type="entry name" value="FNR_nucleotide-bd"/>
</dbReference>
<dbReference type="FunFam" id="3.40.50.80:FF:000010">
    <property type="entry name" value="Flavohemoprotein"/>
    <property type="match status" value="1"/>
</dbReference>
<keyword evidence="3 17" id="KW-0813">Transport</keyword>
<dbReference type="GO" id="GO:0071949">
    <property type="term" value="F:FAD binding"/>
    <property type="evidence" value="ECO:0007669"/>
    <property type="project" value="InterPro"/>
</dbReference>
<evidence type="ECO:0000256" key="2">
    <source>
        <dbReference type="ARBA" id="ARBA00008414"/>
    </source>
</evidence>
<comment type="similarity">
    <text evidence="1 17">In the C-terminal section; belongs to the flavoprotein pyridine nucleotide cytochrome reductase family.</text>
</comment>
<dbReference type="PRINTS" id="PR00410">
    <property type="entry name" value="PHEHYDRXLASE"/>
</dbReference>
<evidence type="ECO:0000259" key="19">
    <source>
        <dbReference type="PROSITE" id="PS51384"/>
    </source>
</evidence>
<comment type="cofactor">
    <cofactor evidence="17">
        <name>heme b</name>
        <dbReference type="ChEBI" id="CHEBI:60344"/>
    </cofactor>
    <text evidence="17">Binds 1 heme b (iron(II)-protoporphyrin IX) group per subunit.</text>
</comment>
<evidence type="ECO:0000256" key="5">
    <source>
        <dbReference type="ARBA" id="ARBA00022617"/>
    </source>
</evidence>
<sequence>MLDAQTIATVKSTLPLLAATGPKLTAHFYDRMFAHNPELKDIFNMSNQRNGDQRQALFDAICAYAANLENLAALLPAVERIAQKHTSFIIQPEQYNIVGEHLLATLDEMFSPGQEVLDAWGKAYGVLAGVFIHREAEIYKESAGKTGGWSGTREFRIVEKQPQSELITSFLLEPADGKPVADFQPGQYLAVYIRDVSLENQEIRQYSLTQAPNGKTYRIAVKREGQGAVSNFLHNFALPGDIIHLAAPRGDFFMDVSETTPVALISAGVGQTPMLGMLNTLAQRGHKAPVQWLHAAENGAVHAFAGEVKSAQAHLPLLESHVWYNQPQESDLPGEDYQYQGFMDLSKVSDKISNPAMHFYLCGPVGFMQFAAKQLLALGIAEANIHYECFGPHKVI</sequence>
<feature type="site" description="Influences the redox potential of the prosthetic heme and FAD groups" evidence="17">
    <location>
        <position position="84"/>
    </location>
</feature>
<dbReference type="InterPro" id="IPR001433">
    <property type="entry name" value="OxRdtase_FAD/NAD-bd"/>
</dbReference>
<dbReference type="InterPro" id="IPR001709">
    <property type="entry name" value="Flavoprot_Pyr_Nucl_cyt_Rdtase"/>
</dbReference>
<keyword evidence="7 17" id="KW-0285">Flavoprotein</keyword>
<reference evidence="21" key="1">
    <citation type="submission" date="2017-01" db="EMBL/GenBank/DDBJ databases">
        <title>Genome sequence of Rouxiella sp. ERMR1:05.</title>
        <authorList>
            <person name="Kumar R."/>
            <person name="Singh D."/>
            <person name="Kumar S."/>
        </authorList>
    </citation>
    <scope>NUCLEOTIDE SEQUENCE [LARGE SCALE GENOMIC DNA]</scope>
    <source>
        <strain evidence="21">ERMR1:05</strain>
    </source>
</reference>
<dbReference type="GO" id="GO:0020037">
    <property type="term" value="F:heme binding"/>
    <property type="evidence" value="ECO:0007669"/>
    <property type="project" value="InterPro"/>
</dbReference>
<dbReference type="FunFam" id="1.10.490.10:FF:000003">
    <property type="entry name" value="Flavohemoprotein"/>
    <property type="match status" value="1"/>
</dbReference>
<evidence type="ECO:0000256" key="7">
    <source>
        <dbReference type="ARBA" id="ARBA00022630"/>
    </source>
</evidence>
<feature type="region of interest" description="Reductase" evidence="17">
    <location>
        <begin position="147"/>
        <end position="396"/>
    </location>
</feature>
<feature type="active site" description="Charge relay system" evidence="17">
    <location>
        <position position="135"/>
    </location>
</feature>
<dbReference type="SUPFAM" id="SSF63380">
    <property type="entry name" value="Riboflavin synthase domain-like"/>
    <property type="match status" value="1"/>
</dbReference>
<dbReference type="Pfam" id="PF00042">
    <property type="entry name" value="Globin"/>
    <property type="match status" value="1"/>
</dbReference>
<keyword evidence="21" id="KW-1185">Reference proteome</keyword>
<dbReference type="Gene3D" id="3.40.50.80">
    <property type="entry name" value="Nucleotide-binding domain of ferredoxin-NADP reductase (FNR) module"/>
    <property type="match status" value="1"/>
</dbReference>
<dbReference type="GO" id="GO:0046872">
    <property type="term" value="F:metal ion binding"/>
    <property type="evidence" value="ECO:0007669"/>
    <property type="project" value="UniProtKB-KW"/>
</dbReference>
<feature type="binding site" evidence="17">
    <location>
        <position position="188"/>
    </location>
    <ligand>
        <name>FAD</name>
        <dbReference type="ChEBI" id="CHEBI:57692"/>
    </ligand>
</feature>
<dbReference type="PRINTS" id="PR00371">
    <property type="entry name" value="FPNCR"/>
</dbReference>
<feature type="domain" description="FAD-binding FR-type" evidence="19">
    <location>
        <begin position="150"/>
        <end position="255"/>
    </location>
</feature>
<dbReference type="CDD" id="cd14776">
    <property type="entry name" value="HmpEc-globin-like"/>
    <property type="match status" value="1"/>
</dbReference>
<comment type="cofactor">
    <cofactor evidence="17">
        <name>FAD</name>
        <dbReference type="ChEBI" id="CHEBI:57692"/>
    </cofactor>
    <text evidence="17">Binds 1 FAD per subunit.</text>
</comment>
<evidence type="ECO:0000256" key="12">
    <source>
        <dbReference type="ARBA" id="ARBA00023004"/>
    </source>
</evidence>
<dbReference type="PANTHER" id="PTHR43396">
    <property type="entry name" value="FLAVOHEMOPROTEIN"/>
    <property type="match status" value="1"/>
</dbReference>
<protein>
    <recommendedName>
        <fullName evidence="17">Flavohemoprotein</fullName>
    </recommendedName>
    <alternativeName>
        <fullName evidence="17">Flavohemoglobin</fullName>
    </alternativeName>
    <alternativeName>
        <fullName evidence="17">Hemoglobin-like protein</fullName>
    </alternativeName>
    <alternativeName>
        <fullName evidence="17">Nitric oxide dioxygenase</fullName>
        <shortName evidence="17">NO oxygenase</shortName>
        <shortName evidence="17">NOD</shortName>
        <ecNumber evidence="17">1.14.12.17</ecNumber>
    </alternativeName>
</protein>
<dbReference type="AlphaFoldDB" id="A0A2L1UKL8"/>
<keyword evidence="6 17" id="KW-0561">Oxygen transport</keyword>
<feature type="active site" description="Charge relay system" evidence="17">
    <location>
        <position position="95"/>
    </location>
</feature>
<feature type="site" description="Influences the redox potential of the prosthetic heme and FAD groups" evidence="17">
    <location>
        <position position="388"/>
    </location>
</feature>
<keyword evidence="4 17" id="KW-0216">Detoxification</keyword>
<keyword evidence="20" id="KW-0223">Dioxygenase</keyword>
<comment type="function">
    <text evidence="14 17">Is involved in NO detoxification in an aerobic process, termed nitric oxide dioxygenase (NOD) reaction that utilizes O(2) and NAD(P)H to convert NO to nitrate, which protects the bacterium from various noxious nitrogen compounds. Therefore, plays a central role in the inducible response to nitrosative stress.</text>
</comment>
<keyword evidence="9 17" id="KW-0274">FAD</keyword>
<dbReference type="Pfam" id="PF00175">
    <property type="entry name" value="NAD_binding_1"/>
    <property type="match status" value="1"/>
</dbReference>
<dbReference type="GO" id="GO:0071500">
    <property type="term" value="P:cellular response to nitrosative stress"/>
    <property type="evidence" value="ECO:0007669"/>
    <property type="project" value="TreeGrafter"/>
</dbReference>
<feature type="binding site" evidence="17">
    <location>
        <begin position="389"/>
        <end position="392"/>
    </location>
    <ligand>
        <name>FAD</name>
        <dbReference type="ChEBI" id="CHEBI:57692"/>
    </ligand>
</feature>
<keyword evidence="11 17" id="KW-0560">Oxidoreductase</keyword>
<keyword evidence="5 17" id="KW-0349">Heme</keyword>
<feature type="binding site" evidence="17">
    <location>
        <begin position="204"/>
        <end position="207"/>
    </location>
    <ligand>
        <name>FAD</name>
        <dbReference type="ChEBI" id="CHEBI:57692"/>
    </ligand>
</feature>
<evidence type="ECO:0000256" key="14">
    <source>
        <dbReference type="ARBA" id="ARBA00025094"/>
    </source>
</evidence>
<gene>
    <name evidence="17" type="primary">hmp</name>
    <name evidence="20" type="ORF">BV494_00405</name>
</gene>
<dbReference type="GO" id="GO:0009636">
    <property type="term" value="P:response to toxic substance"/>
    <property type="evidence" value="ECO:0007669"/>
    <property type="project" value="UniProtKB-KW"/>
</dbReference>
<evidence type="ECO:0000256" key="13">
    <source>
        <dbReference type="ARBA" id="ARBA00023027"/>
    </source>
</evidence>
<evidence type="ECO:0000256" key="8">
    <source>
        <dbReference type="ARBA" id="ARBA00022723"/>
    </source>
</evidence>
<dbReference type="FunFam" id="2.40.30.10:FF:000034">
    <property type="entry name" value="Flavohemoprotein"/>
    <property type="match status" value="1"/>
</dbReference>
<evidence type="ECO:0000256" key="15">
    <source>
        <dbReference type="ARBA" id="ARBA00048649"/>
    </source>
</evidence>